<feature type="repeat" description="TPR" evidence="1">
    <location>
        <begin position="696"/>
        <end position="729"/>
    </location>
</feature>
<dbReference type="InterPro" id="IPR011990">
    <property type="entry name" value="TPR-like_helical_dom_sf"/>
</dbReference>
<dbReference type="SUPFAM" id="SSF48452">
    <property type="entry name" value="TPR-like"/>
    <property type="match status" value="3"/>
</dbReference>
<dbReference type="Proteomes" id="UP000253562">
    <property type="component" value="Unassembled WGS sequence"/>
</dbReference>
<evidence type="ECO:0000313" key="5">
    <source>
        <dbReference type="Proteomes" id="UP000253562"/>
    </source>
</evidence>
<evidence type="ECO:0008006" key="6">
    <source>
        <dbReference type="Google" id="ProtNLM"/>
    </source>
</evidence>
<dbReference type="PANTHER" id="PTHR12558:SF13">
    <property type="entry name" value="CELL DIVISION CYCLE PROTEIN 27 HOMOLOG"/>
    <property type="match status" value="1"/>
</dbReference>
<comment type="caution">
    <text evidence="4">The sequence shown here is derived from an EMBL/GenBank/DDBJ whole genome shotgun (WGS) entry which is preliminary data.</text>
</comment>
<name>A0A368KKJ4_9BACT</name>
<reference evidence="4 5" key="1">
    <citation type="submission" date="2018-07" db="EMBL/GenBank/DDBJ databases">
        <title>Comparative genomes isolates from brazilian mangrove.</title>
        <authorList>
            <person name="De Araujo J.E."/>
            <person name="Taketani R.G."/>
            <person name="Silva M.C.P."/>
            <person name="Lourenco M.V."/>
            <person name="Oliveira V.M."/>
            <person name="Andreote F.D."/>
        </authorList>
    </citation>
    <scope>NUCLEOTIDE SEQUENCE [LARGE SCALE GENOMIC DNA]</scope>
    <source>
        <strain evidence="4 5">HEX PRIS-MGV</strain>
    </source>
</reference>
<dbReference type="PROSITE" id="PS50005">
    <property type="entry name" value="TPR"/>
    <property type="match status" value="2"/>
</dbReference>
<feature type="repeat" description="TPR" evidence="1">
    <location>
        <begin position="661"/>
        <end position="694"/>
    </location>
</feature>
<dbReference type="EMBL" id="QPEX01000045">
    <property type="protein sequence ID" value="RCS41296.1"/>
    <property type="molecule type" value="Genomic_DNA"/>
</dbReference>
<organism evidence="4 5">
    <name type="scientific">Bremerella cremea</name>
    <dbReference type="NCBI Taxonomy" id="1031537"/>
    <lineage>
        <taxon>Bacteria</taxon>
        <taxon>Pseudomonadati</taxon>
        <taxon>Planctomycetota</taxon>
        <taxon>Planctomycetia</taxon>
        <taxon>Pirellulales</taxon>
        <taxon>Pirellulaceae</taxon>
        <taxon>Bremerella</taxon>
    </lineage>
</organism>
<evidence type="ECO:0000256" key="3">
    <source>
        <dbReference type="SAM" id="SignalP"/>
    </source>
</evidence>
<dbReference type="InterPro" id="IPR019734">
    <property type="entry name" value="TPR_rpt"/>
</dbReference>
<evidence type="ECO:0000256" key="2">
    <source>
        <dbReference type="SAM" id="MobiDB-lite"/>
    </source>
</evidence>
<proteinExistence type="predicted"/>
<accession>A0A368KKJ4</accession>
<gene>
    <name evidence="4" type="ORF">DTL42_22275</name>
</gene>
<feature type="region of interest" description="Disordered" evidence="2">
    <location>
        <begin position="26"/>
        <end position="49"/>
    </location>
</feature>
<evidence type="ECO:0000313" key="4">
    <source>
        <dbReference type="EMBL" id="RCS41296.1"/>
    </source>
</evidence>
<keyword evidence="1" id="KW-0802">TPR repeat</keyword>
<dbReference type="PANTHER" id="PTHR12558">
    <property type="entry name" value="CELL DIVISION CYCLE 16,23,27"/>
    <property type="match status" value="1"/>
</dbReference>
<dbReference type="Pfam" id="PF13432">
    <property type="entry name" value="TPR_16"/>
    <property type="match status" value="1"/>
</dbReference>
<dbReference type="Gene3D" id="1.25.40.10">
    <property type="entry name" value="Tetratricopeptide repeat domain"/>
    <property type="match status" value="4"/>
</dbReference>
<sequence>MIFRSYRSVLFLLLFPLLGMLSQPSTSSADNAASGKSPPKTSTKDDVPFDLLPEPFTAQTGRNEAADNRLKLTTLLTKARLQDHRGDLEGALQTYQRASRLSPGSPSILQEIVRLGFMLKRNEIASRYAILLAENQPTMSADALLRIANYCLEDAQATRAAELYQRAVKMLAQEDAHAQELGTQFRLLGLYLSHGEPKKAALHADEVSKMIADPKKFGLEEVIEQFSEGGIRATYDQLGETYLAAGEADKAEKMFAKSEETESRPAMALVHAAEVAAVRKDWKAAEEKLNEYLAANYQDAGKRPYELLLKVTRETVGSPEAALQNVIERLRPLHDQAPEFAPLAYFLSDLYAEQDNWDEVVLTAGPLIEADTNSAALANLCQAYTAQADWAALTTLLATGLDAQYELTRLTTPLAKLIADPEKWAAYQAYLKSLKPESLALNERIGVARLLQESDESELAWDWLQTALPDLDKQEQSRLLMQFGLKAFRSDQEVVAEKALRAAIKLGMPKSQTSLFYFYLATILEMQGKTDEALRTAKRAALLDEESALLRSRIPWILYHAGRTDQAIEEYQTLLNKFASDYDNQQTRQVVREAKRLLSSLASQNGDLDIATEWLEQVLDEYPYDTGAMNDLGYLWVDNGQNLGRGFDMIRQAVADEPGNYAYLDSLGWAYYRLGRYSDAIYQLEKAAEIAGDDDGTVFDHLGDAYIGAGQPQKAIETWKKALESLDKEKEADILKQVQEKLQQQSQR</sequence>
<protein>
    <recommendedName>
        <fullName evidence="6">Tetratricopeptide repeat protein</fullName>
    </recommendedName>
</protein>
<keyword evidence="3" id="KW-0732">Signal</keyword>
<evidence type="ECO:0000256" key="1">
    <source>
        <dbReference type="PROSITE-ProRule" id="PRU00339"/>
    </source>
</evidence>
<feature type="chain" id="PRO_5017082963" description="Tetratricopeptide repeat protein" evidence="3">
    <location>
        <begin position="29"/>
        <end position="748"/>
    </location>
</feature>
<dbReference type="SMART" id="SM00028">
    <property type="entry name" value="TPR"/>
    <property type="match status" value="8"/>
</dbReference>
<feature type="signal peptide" evidence="3">
    <location>
        <begin position="1"/>
        <end position="28"/>
    </location>
</feature>
<dbReference type="AlphaFoldDB" id="A0A368KKJ4"/>